<evidence type="ECO:0008006" key="3">
    <source>
        <dbReference type="Google" id="ProtNLM"/>
    </source>
</evidence>
<evidence type="ECO:0000313" key="2">
    <source>
        <dbReference type="Proteomes" id="UP000627838"/>
    </source>
</evidence>
<accession>A0ABR9JQB4</accession>
<organism evidence="1 2">
    <name type="scientific">Actinomadura algeriensis</name>
    <dbReference type="NCBI Taxonomy" id="1679523"/>
    <lineage>
        <taxon>Bacteria</taxon>
        <taxon>Bacillati</taxon>
        <taxon>Actinomycetota</taxon>
        <taxon>Actinomycetes</taxon>
        <taxon>Streptosporangiales</taxon>
        <taxon>Thermomonosporaceae</taxon>
        <taxon>Actinomadura</taxon>
    </lineage>
</organism>
<name>A0ABR9JQB4_9ACTN</name>
<protein>
    <recommendedName>
        <fullName evidence="3">ATP-binding protein</fullName>
    </recommendedName>
</protein>
<reference evidence="1 2" key="1">
    <citation type="submission" date="2020-10" db="EMBL/GenBank/DDBJ databases">
        <title>Sequencing the genomes of 1000 actinobacteria strains.</title>
        <authorList>
            <person name="Klenk H.-P."/>
        </authorList>
    </citation>
    <scope>NUCLEOTIDE SEQUENCE [LARGE SCALE GENOMIC DNA]</scope>
    <source>
        <strain evidence="1 2">DSM 46744</strain>
    </source>
</reference>
<dbReference type="EMBL" id="JADBDZ010000001">
    <property type="protein sequence ID" value="MBE1532762.1"/>
    <property type="molecule type" value="Genomic_DNA"/>
</dbReference>
<sequence>MCGRGVFIVSELTDTWGIRPLVEGGKLVRAKCLPEPG</sequence>
<dbReference type="Proteomes" id="UP000627838">
    <property type="component" value="Unassembled WGS sequence"/>
</dbReference>
<comment type="caution">
    <text evidence="1">The sequence shown here is derived from an EMBL/GenBank/DDBJ whole genome shotgun (WGS) entry which is preliminary data.</text>
</comment>
<proteinExistence type="predicted"/>
<gene>
    <name evidence="1" type="ORF">H4W34_002595</name>
</gene>
<keyword evidence="2" id="KW-1185">Reference proteome</keyword>
<evidence type="ECO:0000313" key="1">
    <source>
        <dbReference type="EMBL" id="MBE1532762.1"/>
    </source>
</evidence>